<evidence type="ECO:0000256" key="8">
    <source>
        <dbReference type="PROSITE-ProRule" id="PRU00278"/>
    </source>
</evidence>
<feature type="chain" id="PRO_5040978715" description="Parvulin-like PPIase" evidence="10">
    <location>
        <begin position="38"/>
        <end position="320"/>
    </location>
</feature>
<evidence type="ECO:0000313" key="13">
    <source>
        <dbReference type="Proteomes" id="UP000438991"/>
    </source>
</evidence>
<feature type="signal peptide" evidence="10">
    <location>
        <begin position="1"/>
        <end position="37"/>
    </location>
</feature>
<evidence type="ECO:0000256" key="10">
    <source>
        <dbReference type="SAM" id="SignalP"/>
    </source>
</evidence>
<dbReference type="InterPro" id="IPR046357">
    <property type="entry name" value="PPIase_dom_sf"/>
</dbReference>
<dbReference type="Gene3D" id="3.10.50.40">
    <property type="match status" value="1"/>
</dbReference>
<gene>
    <name evidence="12" type="ORF">GJ689_00200</name>
</gene>
<feature type="region of interest" description="Disordered" evidence="9">
    <location>
        <begin position="293"/>
        <end position="320"/>
    </location>
</feature>
<dbReference type="RefSeq" id="WP_155478205.1">
    <property type="nucleotide sequence ID" value="NZ_WNKV01000001.1"/>
</dbReference>
<dbReference type="SUPFAM" id="SSF54534">
    <property type="entry name" value="FKBP-like"/>
    <property type="match status" value="1"/>
</dbReference>
<keyword evidence="8 12" id="KW-0413">Isomerase</keyword>
<keyword evidence="10" id="KW-0732">Signal</keyword>
<dbReference type="EC" id="5.2.1.8" evidence="3"/>
<evidence type="ECO:0000259" key="11">
    <source>
        <dbReference type="PROSITE" id="PS50198"/>
    </source>
</evidence>
<keyword evidence="5 8" id="KW-0697">Rotamase</keyword>
<comment type="similarity">
    <text evidence="2">Belongs to the PpiC/parvulin rotamase family.</text>
</comment>
<comment type="caution">
    <text evidence="12">The sequence shown here is derived from an EMBL/GenBank/DDBJ whole genome shotgun (WGS) entry which is preliminary data.</text>
</comment>
<evidence type="ECO:0000256" key="2">
    <source>
        <dbReference type="ARBA" id="ARBA00007656"/>
    </source>
</evidence>
<sequence length="320" mass="34659">MITQASFVRPGCPARRRAGVGAALVLAVVLAAGGAVAQAPAPAADPVVAKINGVEIRQSDLALAEEDVGQNVPAGTADAKRDWLINYLTDMTLLAKAAEAQKVQDSDDFKKRLAYVRSKALMETLLRDSGKAGATSEAMQHVYQEAVKQMGDEQEVHARHILFRVADASDQKAAAAAEAKAKETLARIKKGEDFAKLAKDLTEDPPGKADGGDLGWFTKDQMVPEFSEAAFKLDKGQVSDPVKTSFGWHIIKVEDKRKREAPPFDQVKDQIETFVTRKAQIELLNKLRQEAKIERLDKPADAKPAADKPADTKAPAPEKK</sequence>
<dbReference type="PANTHER" id="PTHR47245:SF2">
    <property type="entry name" value="PEPTIDYL-PROLYL CIS-TRANS ISOMERASE HP_0175-RELATED"/>
    <property type="match status" value="1"/>
</dbReference>
<evidence type="ECO:0000256" key="1">
    <source>
        <dbReference type="ARBA" id="ARBA00000971"/>
    </source>
</evidence>
<proteinExistence type="inferred from homology"/>
<dbReference type="GO" id="GO:0003755">
    <property type="term" value="F:peptidyl-prolyl cis-trans isomerase activity"/>
    <property type="evidence" value="ECO:0007669"/>
    <property type="project" value="UniProtKB-KW"/>
</dbReference>
<dbReference type="InterPro" id="IPR027304">
    <property type="entry name" value="Trigger_fact/SurA_dom_sf"/>
</dbReference>
<dbReference type="EMBL" id="WNKV01000001">
    <property type="protein sequence ID" value="MTW14635.1"/>
    <property type="molecule type" value="Genomic_DNA"/>
</dbReference>
<dbReference type="PROSITE" id="PS50198">
    <property type="entry name" value="PPIC_PPIASE_2"/>
    <property type="match status" value="1"/>
</dbReference>
<feature type="domain" description="PpiC" evidence="11">
    <location>
        <begin position="153"/>
        <end position="255"/>
    </location>
</feature>
<organism evidence="12 13">
    <name type="scientific">Rhodoplanes serenus</name>
    <dbReference type="NCBI Taxonomy" id="200615"/>
    <lineage>
        <taxon>Bacteria</taxon>
        <taxon>Pseudomonadati</taxon>
        <taxon>Pseudomonadota</taxon>
        <taxon>Alphaproteobacteria</taxon>
        <taxon>Hyphomicrobiales</taxon>
        <taxon>Nitrobacteraceae</taxon>
        <taxon>Rhodoplanes</taxon>
    </lineage>
</organism>
<dbReference type="Pfam" id="PF13616">
    <property type="entry name" value="Rotamase_3"/>
    <property type="match status" value="1"/>
</dbReference>
<dbReference type="PANTHER" id="PTHR47245">
    <property type="entry name" value="PEPTIDYLPROLYL ISOMERASE"/>
    <property type="match status" value="1"/>
</dbReference>
<evidence type="ECO:0000256" key="5">
    <source>
        <dbReference type="ARBA" id="ARBA00023110"/>
    </source>
</evidence>
<comment type="catalytic activity">
    <reaction evidence="1">
        <text>[protein]-peptidylproline (omega=180) = [protein]-peptidylproline (omega=0)</text>
        <dbReference type="Rhea" id="RHEA:16237"/>
        <dbReference type="Rhea" id="RHEA-COMP:10747"/>
        <dbReference type="Rhea" id="RHEA-COMP:10748"/>
        <dbReference type="ChEBI" id="CHEBI:83833"/>
        <dbReference type="ChEBI" id="CHEBI:83834"/>
        <dbReference type="EC" id="5.2.1.8"/>
    </reaction>
</comment>
<protein>
    <recommendedName>
        <fullName evidence="4">Parvulin-like PPIase</fullName>
        <ecNumber evidence="3">5.2.1.8</ecNumber>
    </recommendedName>
    <alternativeName>
        <fullName evidence="6">Peptidyl-prolyl cis-trans isomerase plp</fullName>
    </alternativeName>
    <alternativeName>
        <fullName evidence="7">Rotamase plp</fullName>
    </alternativeName>
</protein>
<dbReference type="SUPFAM" id="SSF109998">
    <property type="entry name" value="Triger factor/SurA peptide-binding domain-like"/>
    <property type="match status" value="1"/>
</dbReference>
<evidence type="ECO:0000256" key="3">
    <source>
        <dbReference type="ARBA" id="ARBA00013194"/>
    </source>
</evidence>
<evidence type="ECO:0000256" key="4">
    <source>
        <dbReference type="ARBA" id="ARBA00018370"/>
    </source>
</evidence>
<accession>A0A9X4XGG4</accession>
<evidence type="ECO:0000256" key="6">
    <source>
        <dbReference type="ARBA" id="ARBA00030642"/>
    </source>
</evidence>
<dbReference type="Proteomes" id="UP000438991">
    <property type="component" value="Unassembled WGS sequence"/>
</dbReference>
<evidence type="ECO:0000256" key="7">
    <source>
        <dbReference type="ARBA" id="ARBA00031484"/>
    </source>
</evidence>
<dbReference type="InterPro" id="IPR000297">
    <property type="entry name" value="PPIase_PpiC"/>
</dbReference>
<dbReference type="InterPro" id="IPR050245">
    <property type="entry name" value="PrsA_foldase"/>
</dbReference>
<dbReference type="AlphaFoldDB" id="A0A9X4XGG4"/>
<reference evidence="12 13" key="1">
    <citation type="submission" date="2019-11" db="EMBL/GenBank/DDBJ databases">
        <title>Whole-genome sequence of Rhodoplanes serenus DSM 18633, type strain.</title>
        <authorList>
            <person name="Kyndt J.A."/>
            <person name="Meyer T.E."/>
        </authorList>
    </citation>
    <scope>NUCLEOTIDE SEQUENCE [LARGE SCALE GENOMIC DNA]</scope>
    <source>
        <strain evidence="12 13">DSM 18633</strain>
    </source>
</reference>
<name>A0A9X4XGG4_9BRAD</name>
<evidence type="ECO:0000256" key="9">
    <source>
        <dbReference type="SAM" id="MobiDB-lite"/>
    </source>
</evidence>
<evidence type="ECO:0000313" key="12">
    <source>
        <dbReference type="EMBL" id="MTW14635.1"/>
    </source>
</evidence>